<comment type="subcellular location">
    <subcellularLocation>
        <location evidence="1">Membrane</location>
        <topology evidence="1">Multi-pass membrane protein</topology>
    </subcellularLocation>
</comment>
<feature type="transmembrane region" description="Helical" evidence="6">
    <location>
        <begin position="293"/>
        <end position="310"/>
    </location>
</feature>
<organism evidence="7 8">
    <name type="scientific">Claveliimonas bilis</name>
    <dbReference type="NCBI Taxonomy" id="3028070"/>
    <lineage>
        <taxon>Bacteria</taxon>
        <taxon>Bacillati</taxon>
        <taxon>Bacillota</taxon>
        <taxon>Clostridia</taxon>
        <taxon>Lachnospirales</taxon>
        <taxon>Lachnospiraceae</taxon>
        <taxon>Claveliimonas</taxon>
    </lineage>
</organism>
<sequence length="382" mass="42620">MEMNVRERLNDHRPYWKVVVSLAFSLLGTVLFVYIGIKALLYFMPFVIGWFLSFIVSPLVVWLEKRLKIVKRLGSALIIILALAICVGVIYLIFSRLWREITVLIEDFPSMYRDLEAGFRVIGEKTSQFFEILPGGVQEGLQTFVQNLDETAGNLVGGISQPTVEAAGNIAKRIPSILISTIVTIISAYFFIADREGVIIWAKHIFPSPIVKRMTMVMDNLKYAVGGYFKAQFKIMAVVFVILLCGFGIMGMHFSILLALGIAFLDFLPFFGTGTALIPWALYELLTGDYRRVVGLLILYAVTQIVRQLIQPKLVGDSIGLNPLFTLVLLYAGYKMGGLFGMIFAVPLGMIVVNLYQAGAFDYILDDVKILAEGIISLREGD</sequence>
<dbReference type="Pfam" id="PF01594">
    <property type="entry name" value="AI-2E_transport"/>
    <property type="match status" value="1"/>
</dbReference>
<gene>
    <name evidence="7" type="ORF">Lac1_21990</name>
</gene>
<evidence type="ECO:0000256" key="6">
    <source>
        <dbReference type="SAM" id="Phobius"/>
    </source>
</evidence>
<proteinExistence type="inferred from homology"/>
<feature type="transmembrane region" description="Helical" evidence="6">
    <location>
        <begin position="237"/>
        <end position="261"/>
    </location>
</feature>
<dbReference type="Proteomes" id="UP001305815">
    <property type="component" value="Chromosome"/>
</dbReference>
<name>A0ABM8I4P3_9FIRM</name>
<keyword evidence="8" id="KW-1185">Reference proteome</keyword>
<keyword evidence="3 6" id="KW-0812">Transmembrane</keyword>
<feature type="transmembrane region" description="Helical" evidence="6">
    <location>
        <begin position="267"/>
        <end position="286"/>
    </location>
</feature>
<feature type="transmembrane region" description="Helical" evidence="6">
    <location>
        <begin position="43"/>
        <end position="63"/>
    </location>
</feature>
<keyword evidence="4 6" id="KW-1133">Transmembrane helix</keyword>
<feature type="transmembrane region" description="Helical" evidence="6">
    <location>
        <begin position="75"/>
        <end position="94"/>
    </location>
</feature>
<feature type="transmembrane region" description="Helical" evidence="6">
    <location>
        <begin position="330"/>
        <end position="356"/>
    </location>
</feature>
<reference evidence="8" key="1">
    <citation type="journal article" date="2023" name="Int. J. Syst. Evol. Microbiol.">
        <title>Claveliimonas bilis gen. nov., sp. nov., deoxycholic acid-producing bacteria isolated from human faeces, and reclassification of Sellimonas monacensis Zenner et al. 2021 as Claveliimonas monacensis comb. nov.</title>
        <authorList>
            <person name="Hisatomi A."/>
            <person name="Kastawa N.W.E.P.G."/>
            <person name="Song I."/>
            <person name="Ohkuma M."/>
            <person name="Fukiya S."/>
            <person name="Sakamoto M."/>
        </authorList>
    </citation>
    <scope>NUCLEOTIDE SEQUENCE [LARGE SCALE GENOMIC DNA]</scope>
    <source>
        <strain evidence="8">12BBH14</strain>
    </source>
</reference>
<evidence type="ECO:0000256" key="3">
    <source>
        <dbReference type="ARBA" id="ARBA00022692"/>
    </source>
</evidence>
<feature type="transmembrane region" description="Helical" evidence="6">
    <location>
        <begin position="174"/>
        <end position="193"/>
    </location>
</feature>
<evidence type="ECO:0000256" key="1">
    <source>
        <dbReference type="ARBA" id="ARBA00004141"/>
    </source>
</evidence>
<dbReference type="InterPro" id="IPR014227">
    <property type="entry name" value="YtvI-like"/>
</dbReference>
<evidence type="ECO:0000256" key="2">
    <source>
        <dbReference type="ARBA" id="ARBA00009773"/>
    </source>
</evidence>
<protein>
    <submittedName>
        <fullName evidence="7">Sporulation integral membrane protein YtvI</fullName>
    </submittedName>
</protein>
<accession>A0ABM8I4P3</accession>
<evidence type="ECO:0000313" key="7">
    <source>
        <dbReference type="EMBL" id="BDZ78016.1"/>
    </source>
</evidence>
<comment type="similarity">
    <text evidence="2">Belongs to the autoinducer-2 exporter (AI-2E) (TC 2.A.86) family.</text>
</comment>
<keyword evidence="5 6" id="KW-0472">Membrane</keyword>
<dbReference type="NCBIfam" id="TIGR02872">
    <property type="entry name" value="spore_ytvI"/>
    <property type="match status" value="1"/>
</dbReference>
<dbReference type="PANTHER" id="PTHR21716">
    <property type="entry name" value="TRANSMEMBRANE PROTEIN"/>
    <property type="match status" value="1"/>
</dbReference>
<feature type="transmembrane region" description="Helical" evidence="6">
    <location>
        <begin position="15"/>
        <end position="37"/>
    </location>
</feature>
<dbReference type="RefSeq" id="WP_316265032.1">
    <property type="nucleotide sequence ID" value="NZ_AP027742.1"/>
</dbReference>
<dbReference type="InterPro" id="IPR002549">
    <property type="entry name" value="AI-2E-like"/>
</dbReference>
<evidence type="ECO:0000313" key="8">
    <source>
        <dbReference type="Proteomes" id="UP001305815"/>
    </source>
</evidence>
<evidence type="ECO:0000256" key="5">
    <source>
        <dbReference type="ARBA" id="ARBA00023136"/>
    </source>
</evidence>
<evidence type="ECO:0000256" key="4">
    <source>
        <dbReference type="ARBA" id="ARBA00022989"/>
    </source>
</evidence>
<dbReference type="PANTHER" id="PTHR21716:SF68">
    <property type="entry name" value="TRANSPORT PROTEIN YTVI-RELATED"/>
    <property type="match status" value="1"/>
</dbReference>
<dbReference type="EMBL" id="AP027742">
    <property type="protein sequence ID" value="BDZ78016.1"/>
    <property type="molecule type" value="Genomic_DNA"/>
</dbReference>